<accession>A0A1G7M1E9</accession>
<dbReference type="EMBL" id="FNBD01000026">
    <property type="protein sequence ID" value="SDF55471.1"/>
    <property type="molecule type" value="Genomic_DNA"/>
</dbReference>
<name>A0A1G7M1E9_9FLAO</name>
<evidence type="ECO:0000313" key="1">
    <source>
        <dbReference type="EMBL" id="SDF55471.1"/>
    </source>
</evidence>
<sequence>MAKVLTTSNFSIATTTVSNSSSEYLPFGIMRNTHSYQKQKNYVARKTNQLVGFPKISIFLKHCFH</sequence>
<reference evidence="2" key="1">
    <citation type="submission" date="2016-10" db="EMBL/GenBank/DDBJ databases">
        <authorList>
            <person name="Varghese N."/>
            <person name="Submissions S."/>
        </authorList>
    </citation>
    <scope>NUCLEOTIDE SEQUENCE [LARGE SCALE GENOMIC DNA]</scope>
    <source>
        <strain evidence="2">DSM 24729</strain>
    </source>
</reference>
<organism evidence="1 2">
    <name type="scientific">Cellulophaga baltica</name>
    <dbReference type="NCBI Taxonomy" id="76594"/>
    <lineage>
        <taxon>Bacteria</taxon>
        <taxon>Pseudomonadati</taxon>
        <taxon>Bacteroidota</taxon>
        <taxon>Flavobacteriia</taxon>
        <taxon>Flavobacteriales</taxon>
        <taxon>Flavobacteriaceae</taxon>
        <taxon>Cellulophaga</taxon>
    </lineage>
</organism>
<keyword evidence="2" id="KW-1185">Reference proteome</keyword>
<protein>
    <submittedName>
        <fullName evidence="1">Uncharacterized protein</fullName>
    </submittedName>
</protein>
<dbReference type="AlphaFoldDB" id="A0A1G7M1E9"/>
<evidence type="ECO:0000313" key="2">
    <source>
        <dbReference type="Proteomes" id="UP000182114"/>
    </source>
</evidence>
<proteinExistence type="predicted"/>
<dbReference type="Proteomes" id="UP000182114">
    <property type="component" value="Unassembled WGS sequence"/>
</dbReference>
<gene>
    <name evidence="1" type="ORF">SAMN04487992_1267</name>
</gene>